<evidence type="ECO:0000259" key="4">
    <source>
        <dbReference type="PROSITE" id="PS50072"/>
    </source>
</evidence>
<dbReference type="Gene3D" id="2.40.100.10">
    <property type="entry name" value="Cyclophilin-like"/>
    <property type="match status" value="1"/>
</dbReference>
<feature type="domain" description="PPIase cyclophilin-type" evidence="4">
    <location>
        <begin position="17"/>
        <end position="85"/>
    </location>
</feature>
<dbReference type="SUPFAM" id="SSF50891">
    <property type="entry name" value="Cyclophilin-like"/>
    <property type="match status" value="1"/>
</dbReference>
<dbReference type="PROSITE" id="PS00170">
    <property type="entry name" value="CSA_PPIASE_1"/>
    <property type="match status" value="1"/>
</dbReference>
<dbReference type="EMBL" id="JANIIK010000046">
    <property type="protein sequence ID" value="KAJ3603074.1"/>
    <property type="molecule type" value="Genomic_DNA"/>
</dbReference>
<sequence length="93" mass="10426">MTGIPPDTWRPATVSLETTMGAIVLELYWKHAPKTCKNFAELAKRGYYNNTKFHRLIKDFMVQGGDPTGTGRGGASIFGKQFEDEVHCDLKFS</sequence>
<dbReference type="GO" id="GO:0071013">
    <property type="term" value="C:catalytic step 2 spliceosome"/>
    <property type="evidence" value="ECO:0007669"/>
    <property type="project" value="TreeGrafter"/>
</dbReference>
<dbReference type="GO" id="GO:0003755">
    <property type="term" value="F:peptidyl-prolyl cis-trans isomerase activity"/>
    <property type="evidence" value="ECO:0007669"/>
    <property type="project" value="UniProtKB-UniRule"/>
</dbReference>
<proteinExistence type="inferred from homology"/>
<dbReference type="Proteomes" id="UP001148018">
    <property type="component" value="Unassembled WGS sequence"/>
</dbReference>
<evidence type="ECO:0000313" key="6">
    <source>
        <dbReference type="Proteomes" id="UP001148018"/>
    </source>
</evidence>
<gene>
    <name evidence="5" type="ORF">NHX12_030818</name>
</gene>
<dbReference type="InterPro" id="IPR020892">
    <property type="entry name" value="Cyclophilin-type_PPIase_CS"/>
</dbReference>
<keyword evidence="6" id="KW-1185">Reference proteome</keyword>
<dbReference type="EC" id="5.2.1.8" evidence="3"/>
<name>A0A9Q0EAL5_9TELE</name>
<comment type="similarity">
    <text evidence="3">Belongs to the cyclophilin-type PPIase family.</text>
</comment>
<keyword evidence="1 3" id="KW-0697">Rotamase</keyword>
<dbReference type="PANTHER" id="PTHR45625">
    <property type="entry name" value="PEPTIDYL-PROLYL CIS-TRANS ISOMERASE-RELATED"/>
    <property type="match status" value="1"/>
</dbReference>
<comment type="function">
    <text evidence="3">PPIases accelerate the folding of proteins. It catalyzes the cis-trans isomerization of proline imidic peptide bonds in oligopeptides.</text>
</comment>
<keyword evidence="2 3" id="KW-0413">Isomerase</keyword>
<evidence type="ECO:0000256" key="3">
    <source>
        <dbReference type="RuleBase" id="RU363019"/>
    </source>
</evidence>
<protein>
    <recommendedName>
        <fullName evidence="3">Peptidyl-prolyl cis-trans isomerase</fullName>
        <shortName evidence="3">PPIase</shortName>
        <ecNumber evidence="3">5.2.1.8</ecNumber>
    </recommendedName>
</protein>
<accession>A0A9Q0EAL5</accession>
<evidence type="ECO:0000256" key="1">
    <source>
        <dbReference type="ARBA" id="ARBA00023110"/>
    </source>
</evidence>
<dbReference type="GO" id="GO:0006457">
    <property type="term" value="P:protein folding"/>
    <property type="evidence" value="ECO:0007669"/>
    <property type="project" value="InterPro"/>
</dbReference>
<evidence type="ECO:0000256" key="2">
    <source>
        <dbReference type="ARBA" id="ARBA00023235"/>
    </source>
</evidence>
<feature type="non-terminal residue" evidence="5">
    <location>
        <position position="93"/>
    </location>
</feature>
<organism evidence="5 6">
    <name type="scientific">Muraenolepis orangiensis</name>
    <name type="common">Patagonian moray cod</name>
    <dbReference type="NCBI Taxonomy" id="630683"/>
    <lineage>
        <taxon>Eukaryota</taxon>
        <taxon>Metazoa</taxon>
        <taxon>Chordata</taxon>
        <taxon>Craniata</taxon>
        <taxon>Vertebrata</taxon>
        <taxon>Euteleostomi</taxon>
        <taxon>Actinopterygii</taxon>
        <taxon>Neopterygii</taxon>
        <taxon>Teleostei</taxon>
        <taxon>Neoteleostei</taxon>
        <taxon>Acanthomorphata</taxon>
        <taxon>Zeiogadaria</taxon>
        <taxon>Gadariae</taxon>
        <taxon>Gadiformes</taxon>
        <taxon>Muraenolepidoidei</taxon>
        <taxon>Muraenolepididae</taxon>
        <taxon>Muraenolepis</taxon>
    </lineage>
</organism>
<dbReference type="PRINTS" id="PR00153">
    <property type="entry name" value="CSAPPISMRASE"/>
</dbReference>
<dbReference type="OrthoDB" id="5916692at2759"/>
<dbReference type="InterPro" id="IPR029000">
    <property type="entry name" value="Cyclophilin-like_dom_sf"/>
</dbReference>
<dbReference type="AlphaFoldDB" id="A0A9Q0EAL5"/>
<reference evidence="5" key="1">
    <citation type="submission" date="2022-07" db="EMBL/GenBank/DDBJ databases">
        <title>Chromosome-level genome of Muraenolepis orangiensis.</title>
        <authorList>
            <person name="Kim J."/>
        </authorList>
    </citation>
    <scope>NUCLEOTIDE SEQUENCE</scope>
    <source>
        <strain evidence="5">KU_S4_2022</strain>
        <tissue evidence="5">Muscle</tissue>
    </source>
</reference>
<comment type="caution">
    <text evidence="5">The sequence shown here is derived from an EMBL/GenBank/DDBJ whole genome shotgun (WGS) entry which is preliminary data.</text>
</comment>
<dbReference type="InterPro" id="IPR044666">
    <property type="entry name" value="Cyclophilin_A-like"/>
</dbReference>
<dbReference type="InterPro" id="IPR002130">
    <property type="entry name" value="Cyclophilin-type_PPIase_dom"/>
</dbReference>
<comment type="catalytic activity">
    <reaction evidence="3">
        <text>[protein]-peptidylproline (omega=180) = [protein]-peptidylproline (omega=0)</text>
        <dbReference type="Rhea" id="RHEA:16237"/>
        <dbReference type="Rhea" id="RHEA-COMP:10747"/>
        <dbReference type="Rhea" id="RHEA-COMP:10748"/>
        <dbReference type="ChEBI" id="CHEBI:83833"/>
        <dbReference type="ChEBI" id="CHEBI:83834"/>
        <dbReference type="EC" id="5.2.1.8"/>
    </reaction>
</comment>
<dbReference type="PANTHER" id="PTHR45625:SF4">
    <property type="entry name" value="PEPTIDYLPROLYL ISOMERASE DOMAIN AND WD REPEAT-CONTAINING PROTEIN 1"/>
    <property type="match status" value="1"/>
</dbReference>
<dbReference type="Pfam" id="PF00160">
    <property type="entry name" value="Pro_isomerase"/>
    <property type="match status" value="1"/>
</dbReference>
<evidence type="ECO:0000313" key="5">
    <source>
        <dbReference type="EMBL" id="KAJ3603074.1"/>
    </source>
</evidence>
<dbReference type="PROSITE" id="PS50072">
    <property type="entry name" value="CSA_PPIASE_2"/>
    <property type="match status" value="1"/>
</dbReference>